<accession>K2S5Y5</accession>
<organism evidence="1 2">
    <name type="scientific">Macrophomina phaseolina (strain MS6)</name>
    <name type="common">Charcoal rot fungus</name>
    <dbReference type="NCBI Taxonomy" id="1126212"/>
    <lineage>
        <taxon>Eukaryota</taxon>
        <taxon>Fungi</taxon>
        <taxon>Dikarya</taxon>
        <taxon>Ascomycota</taxon>
        <taxon>Pezizomycotina</taxon>
        <taxon>Dothideomycetes</taxon>
        <taxon>Dothideomycetes incertae sedis</taxon>
        <taxon>Botryosphaeriales</taxon>
        <taxon>Botryosphaeriaceae</taxon>
        <taxon>Macrophomina</taxon>
    </lineage>
</organism>
<comment type="caution">
    <text evidence="1">The sequence shown here is derived from an EMBL/GenBank/DDBJ whole genome shotgun (WGS) entry which is preliminary data.</text>
</comment>
<dbReference type="OrthoDB" id="3800332at2759"/>
<proteinExistence type="predicted"/>
<dbReference type="HOGENOM" id="CLU_1750019_0_0_1"/>
<dbReference type="InParanoid" id="K2S5Y5"/>
<dbReference type="EMBL" id="AHHD01000014">
    <property type="protein sequence ID" value="EKG22353.1"/>
    <property type="molecule type" value="Genomic_DNA"/>
</dbReference>
<reference evidence="1 2" key="1">
    <citation type="journal article" date="2012" name="BMC Genomics">
        <title>Tools to kill: Genome of one of the most destructive plant pathogenic fungi Macrophomina phaseolina.</title>
        <authorList>
            <person name="Islam M.S."/>
            <person name="Haque M.S."/>
            <person name="Islam M.M."/>
            <person name="Emdad E.M."/>
            <person name="Halim A."/>
            <person name="Hossen Q.M.M."/>
            <person name="Hossain M.Z."/>
            <person name="Ahmed B."/>
            <person name="Rahim S."/>
            <person name="Rahman M.S."/>
            <person name="Alam M.M."/>
            <person name="Hou S."/>
            <person name="Wan X."/>
            <person name="Saito J.A."/>
            <person name="Alam M."/>
        </authorList>
    </citation>
    <scope>NUCLEOTIDE SEQUENCE [LARGE SCALE GENOMIC DNA]</scope>
    <source>
        <strain evidence="1 2">MS6</strain>
    </source>
</reference>
<sequence length="149" mass="16772">MSLPKTKPLINPGIEEDITDCGKILSVTKAGLGYRVFTNIGTDAVPVHKMFPGSSFAKSVRSTLYEKFSSEPQPPGIKDNHIEILDMIVHPVKNGNYTWLVYKWTVEPDPKPRIMSHTDLARRLAANQLLNKRGAVLTRGRRDWKFSDP</sequence>
<protein>
    <submittedName>
        <fullName evidence="1">Uncharacterized protein</fullName>
    </submittedName>
</protein>
<dbReference type="VEuPathDB" id="FungiDB:MPH_00333"/>
<evidence type="ECO:0000313" key="2">
    <source>
        <dbReference type="Proteomes" id="UP000007129"/>
    </source>
</evidence>
<evidence type="ECO:0000313" key="1">
    <source>
        <dbReference type="EMBL" id="EKG22353.1"/>
    </source>
</evidence>
<name>K2S5Y5_MACPH</name>
<gene>
    <name evidence="1" type="ORF">MPH_00333</name>
</gene>
<dbReference type="AlphaFoldDB" id="K2S5Y5"/>
<dbReference type="Proteomes" id="UP000007129">
    <property type="component" value="Unassembled WGS sequence"/>
</dbReference>